<proteinExistence type="predicted"/>
<dbReference type="InterPro" id="IPR043502">
    <property type="entry name" value="DNA/RNA_pol_sf"/>
</dbReference>
<reference evidence="3" key="2">
    <citation type="submission" date="2014-03" db="EMBL/GenBank/DDBJ databases">
        <title>The whipworm genome and dual-species transcriptomics of an intimate host-pathogen interaction.</title>
        <authorList>
            <person name="Foth B.J."/>
            <person name="Tsai I.J."/>
            <person name="Reid A.J."/>
            <person name="Bancroft A.J."/>
            <person name="Nichol S."/>
            <person name="Tracey A."/>
            <person name="Holroyd N."/>
            <person name="Cotton J.A."/>
            <person name="Stanley E.J."/>
            <person name="Zarowiecki M."/>
            <person name="Liu J.Z."/>
            <person name="Huckvale T."/>
            <person name="Cooper P.J."/>
            <person name="Grencis R.K."/>
            <person name="Berriman M."/>
        </authorList>
    </citation>
    <scope>NUCLEOTIDE SEQUENCE [LARGE SCALE GENOMIC DNA]</scope>
</reference>
<evidence type="ECO:0000259" key="1">
    <source>
        <dbReference type="Pfam" id="PF00078"/>
    </source>
</evidence>
<dbReference type="SUPFAM" id="SSF56672">
    <property type="entry name" value="DNA/RNA polymerases"/>
    <property type="match status" value="1"/>
</dbReference>
<sequence length="400" mass="44683">MLGMNDIEALGRVFVTKGSRVSFGSESALVCSAGVVPVKLEERNFTVAFDPATQVWTAAWRWTAGEGPVVLNHSVKEYSPSTRVRAPYEAEFEKPQGMARSVRHPLPQSSEGTDSLMAVVQRHKQKVCPVMDFRELNAHIEPFTAAVDVCADKLRQWRRQGANVAVIDLKDAYLQVHVDEALWPYQTVEFRSHRYCLTRLKFGLNVAPLVMKTVPSFVLSQNPAIKRGTSAYIDDILVSENIVPASRVEEELECKPPERLFDDARVLCLKVCRERGQLTWARGNPVGDVLQELTRRAVFAYCGEPLGHLPVCGWLTVAAAFAKRSANAATKSWDEAIDDGTIRPLLEEIAARVKEHDPAEGSRTYLATRPGYGSTLAAWPWTWRGDRRRDRRKCVLVAPG</sequence>
<evidence type="ECO:0008006" key="5">
    <source>
        <dbReference type="Google" id="ProtNLM"/>
    </source>
</evidence>
<keyword evidence="4" id="KW-1185">Reference proteome</keyword>
<evidence type="ECO:0000259" key="2">
    <source>
        <dbReference type="Pfam" id="PF23088"/>
    </source>
</evidence>
<reference evidence="3" key="1">
    <citation type="submission" date="2014-01" db="EMBL/GenBank/DDBJ databases">
        <authorList>
            <person name="Aslett M."/>
        </authorList>
    </citation>
    <scope>NUCLEOTIDE SEQUENCE</scope>
</reference>
<feature type="domain" description="DUF7047" evidence="2">
    <location>
        <begin position="294"/>
        <end position="354"/>
    </location>
</feature>
<organism evidence="3 4">
    <name type="scientific">Trichuris trichiura</name>
    <name type="common">Whipworm</name>
    <name type="synonym">Trichocephalus trichiurus</name>
    <dbReference type="NCBI Taxonomy" id="36087"/>
    <lineage>
        <taxon>Eukaryota</taxon>
        <taxon>Metazoa</taxon>
        <taxon>Ecdysozoa</taxon>
        <taxon>Nematoda</taxon>
        <taxon>Enoplea</taxon>
        <taxon>Dorylaimia</taxon>
        <taxon>Trichinellida</taxon>
        <taxon>Trichuridae</taxon>
        <taxon>Trichuris</taxon>
    </lineage>
</organism>
<protein>
    <recommendedName>
        <fullName evidence="5">Reverse transcriptase domain-containing protein</fullName>
    </recommendedName>
</protein>
<accession>A0A077Z4X6</accession>
<dbReference type="InterPro" id="IPR055475">
    <property type="entry name" value="DUF7047"/>
</dbReference>
<feature type="domain" description="Reverse transcriptase" evidence="1">
    <location>
        <begin position="131"/>
        <end position="239"/>
    </location>
</feature>
<dbReference type="InterPro" id="IPR043128">
    <property type="entry name" value="Rev_trsase/Diguanyl_cyclase"/>
</dbReference>
<dbReference type="Gene3D" id="3.30.70.270">
    <property type="match status" value="1"/>
</dbReference>
<dbReference type="Pfam" id="PF00078">
    <property type="entry name" value="RVT_1"/>
    <property type="match status" value="1"/>
</dbReference>
<gene>
    <name evidence="3" type="ORF">TTRE_0000201201</name>
</gene>
<dbReference type="AlphaFoldDB" id="A0A077Z4X6"/>
<dbReference type="Proteomes" id="UP000030665">
    <property type="component" value="Unassembled WGS sequence"/>
</dbReference>
<dbReference type="Gene3D" id="3.10.10.10">
    <property type="entry name" value="HIV Type 1 Reverse Transcriptase, subunit A, domain 1"/>
    <property type="match status" value="1"/>
</dbReference>
<dbReference type="OrthoDB" id="6375508at2759"/>
<evidence type="ECO:0000313" key="4">
    <source>
        <dbReference type="Proteomes" id="UP000030665"/>
    </source>
</evidence>
<evidence type="ECO:0000313" key="3">
    <source>
        <dbReference type="EMBL" id="CDW53745.1"/>
    </source>
</evidence>
<dbReference type="Pfam" id="PF23088">
    <property type="entry name" value="DUF7047"/>
    <property type="match status" value="1"/>
</dbReference>
<name>A0A077Z4X6_TRITR</name>
<dbReference type="InterPro" id="IPR000477">
    <property type="entry name" value="RT_dom"/>
</dbReference>
<dbReference type="EMBL" id="HG805865">
    <property type="protein sequence ID" value="CDW53745.1"/>
    <property type="molecule type" value="Genomic_DNA"/>
</dbReference>